<keyword evidence="2" id="KW-1185">Reference proteome</keyword>
<reference evidence="1 2" key="1">
    <citation type="submission" date="2015-09" db="EMBL/GenBank/DDBJ databases">
        <title>Atta colombica WGS genome.</title>
        <authorList>
            <person name="Nygaard S."/>
            <person name="Hu H."/>
            <person name="Boomsma J."/>
            <person name="Zhang G."/>
        </authorList>
    </citation>
    <scope>NUCLEOTIDE SEQUENCE [LARGE SCALE GENOMIC DNA]</scope>
    <source>
        <strain evidence="1">Treedump-2</strain>
        <tissue evidence="1">Whole body</tissue>
    </source>
</reference>
<evidence type="ECO:0000313" key="2">
    <source>
        <dbReference type="Proteomes" id="UP000078540"/>
    </source>
</evidence>
<evidence type="ECO:0000313" key="1">
    <source>
        <dbReference type="EMBL" id="KYM80738.1"/>
    </source>
</evidence>
<protein>
    <submittedName>
        <fullName evidence="1">Uncharacterized protein</fullName>
    </submittedName>
</protein>
<gene>
    <name evidence="1" type="ORF">ALC53_08907</name>
</gene>
<accession>A0A195B880</accession>
<dbReference type="EMBL" id="KQ976558">
    <property type="protein sequence ID" value="KYM80738.1"/>
    <property type="molecule type" value="Genomic_DNA"/>
</dbReference>
<name>A0A195B880_9HYME</name>
<dbReference type="AlphaFoldDB" id="A0A195B880"/>
<dbReference type="Proteomes" id="UP000078540">
    <property type="component" value="Unassembled WGS sequence"/>
</dbReference>
<proteinExistence type="predicted"/>
<organism evidence="1 2">
    <name type="scientific">Atta colombica</name>
    <dbReference type="NCBI Taxonomy" id="520822"/>
    <lineage>
        <taxon>Eukaryota</taxon>
        <taxon>Metazoa</taxon>
        <taxon>Ecdysozoa</taxon>
        <taxon>Arthropoda</taxon>
        <taxon>Hexapoda</taxon>
        <taxon>Insecta</taxon>
        <taxon>Pterygota</taxon>
        <taxon>Neoptera</taxon>
        <taxon>Endopterygota</taxon>
        <taxon>Hymenoptera</taxon>
        <taxon>Apocrita</taxon>
        <taxon>Aculeata</taxon>
        <taxon>Formicoidea</taxon>
        <taxon>Formicidae</taxon>
        <taxon>Myrmicinae</taxon>
        <taxon>Atta</taxon>
    </lineage>
</organism>
<sequence>MKRKPHLLALTANDFASVLNILFTEYWHLNSIYAAVASQTRDINRCSVVHRARIYVTHHDETGGPPNCATCAQERNRTRALGARLENAQAKKRERLTKSKKQDCRVHRLAYVLRRRERKRKEKTKIRASWNSARRSSVRHRVTTLDFVRWNPNTGVVQPAPTFVSRLSKHVKTLSIRVMVD</sequence>